<organism evidence="1 2">
    <name type="scientific">Avena sativa</name>
    <name type="common">Oat</name>
    <dbReference type="NCBI Taxonomy" id="4498"/>
    <lineage>
        <taxon>Eukaryota</taxon>
        <taxon>Viridiplantae</taxon>
        <taxon>Streptophyta</taxon>
        <taxon>Embryophyta</taxon>
        <taxon>Tracheophyta</taxon>
        <taxon>Spermatophyta</taxon>
        <taxon>Magnoliopsida</taxon>
        <taxon>Liliopsida</taxon>
        <taxon>Poales</taxon>
        <taxon>Poaceae</taxon>
        <taxon>BOP clade</taxon>
        <taxon>Pooideae</taxon>
        <taxon>Poodae</taxon>
        <taxon>Poeae</taxon>
        <taxon>Poeae Chloroplast Group 1 (Aveneae type)</taxon>
        <taxon>Aveninae</taxon>
        <taxon>Avena</taxon>
    </lineage>
</organism>
<proteinExistence type="predicted"/>
<dbReference type="Proteomes" id="UP001732700">
    <property type="component" value="Chromosome 4C"/>
</dbReference>
<accession>A0ACD5X000</accession>
<keyword evidence="2" id="KW-1185">Reference proteome</keyword>
<sequence length="221" mass="24426">MGPPSTADAVGGSTSSGKNLAVAPDGKSKIHNGKKVVVSRKKKGEGVKNVKQENFMSKDRFSVKRLRTIADNVSLVKRGIIEAKCAFRSLLNVAPFRTPNELTYFIVGHTTLHEYKLQKNQMVFTRDMVRKVFGIRCGNKPIDLSNTGGATIDEIREFYHVGKKRTKLSAAIDNLKNCADTDEETIIRTWDLVSLSSVVAPKTSNHVNLEYVGFMANPTKN</sequence>
<reference evidence="1" key="1">
    <citation type="submission" date="2021-05" db="EMBL/GenBank/DDBJ databases">
        <authorList>
            <person name="Scholz U."/>
            <person name="Mascher M."/>
            <person name="Fiebig A."/>
        </authorList>
    </citation>
    <scope>NUCLEOTIDE SEQUENCE [LARGE SCALE GENOMIC DNA]</scope>
</reference>
<name>A0ACD5X000_AVESA</name>
<dbReference type="EnsemblPlants" id="AVESA.00010b.r2.4CG1294260.1">
    <property type="protein sequence ID" value="AVESA.00010b.r2.4CG1294260.1.CDS"/>
    <property type="gene ID" value="AVESA.00010b.r2.4CG1294260"/>
</dbReference>
<reference evidence="1" key="2">
    <citation type="submission" date="2025-09" db="UniProtKB">
        <authorList>
            <consortium name="EnsemblPlants"/>
        </authorList>
    </citation>
    <scope>IDENTIFICATION</scope>
</reference>
<evidence type="ECO:0000313" key="1">
    <source>
        <dbReference type="EnsemblPlants" id="AVESA.00010b.r2.4CG1294260.1.CDS"/>
    </source>
</evidence>
<protein>
    <submittedName>
        <fullName evidence="1">Uncharacterized protein</fullName>
    </submittedName>
</protein>
<evidence type="ECO:0000313" key="2">
    <source>
        <dbReference type="Proteomes" id="UP001732700"/>
    </source>
</evidence>